<organism evidence="1 2">
    <name type="scientific">phage Lak_Megaphage_RVC_JS4_GC31</name>
    <dbReference type="NCBI Taxonomy" id="3109228"/>
    <lineage>
        <taxon>Viruses</taxon>
        <taxon>Duplodnaviria</taxon>
        <taxon>Heunggongvirae</taxon>
        <taxon>Uroviricota</taxon>
        <taxon>Caudoviricetes</taxon>
        <taxon>Caudoviricetes code 15 clade</taxon>
    </lineage>
</organism>
<proteinExistence type="predicted"/>
<keyword evidence="2" id="KW-1185">Reference proteome</keyword>
<reference evidence="1 2" key="1">
    <citation type="submission" date="2023-11" db="EMBL/GenBank/DDBJ databases">
        <authorList>
            <person name="Cook R."/>
            <person name="Crisci M."/>
            <person name="Pye H."/>
            <person name="Adriaenssens E."/>
            <person name="Santini J."/>
        </authorList>
    </citation>
    <scope>NUCLEOTIDE SEQUENCE [LARGE SCALE GENOMIC DNA]</scope>
    <source>
        <strain evidence="1">Lak_Megaphage_RVC_JS4_GC31</strain>
    </source>
</reference>
<name>A0ABZ0Z0R8_9CAUD</name>
<dbReference type="EMBL" id="OR769222">
    <property type="protein sequence ID" value="WQJ52775.1"/>
    <property type="molecule type" value="Genomic_DNA"/>
</dbReference>
<evidence type="ECO:0000313" key="2">
    <source>
        <dbReference type="Proteomes" id="UP001349343"/>
    </source>
</evidence>
<evidence type="ECO:0000313" key="1">
    <source>
        <dbReference type="EMBL" id="WQJ52775.1"/>
    </source>
</evidence>
<protein>
    <submittedName>
        <fullName evidence="1">Uncharacterized protein</fullName>
    </submittedName>
</protein>
<sequence length="150" mass="18019">MEKVKLNNFILWCKNWYQPIDKKMDIITQAKKILTLDEYLSCNNPISIALIFIDELVEKGIIKPISLFVWNDEINKYKFVYECDYQSALMYRIKNFLAFECNKFQLMPPVYSREVYKLGFVGPRYMGTSYKMLNYKARKFFNPTMHSKEE</sequence>
<accession>A0ABZ0Z0R8</accession>
<dbReference type="Proteomes" id="UP001349343">
    <property type="component" value="Segment"/>
</dbReference>